<accession>A0ABU8F479</accession>
<dbReference type="EMBL" id="JBAWSY010000005">
    <property type="protein sequence ID" value="MEI4769803.1"/>
    <property type="molecule type" value="Genomic_DNA"/>
</dbReference>
<proteinExistence type="predicted"/>
<reference evidence="1 2" key="1">
    <citation type="submission" date="2024-01" db="EMBL/GenBank/DDBJ databases">
        <title>Seven novel Bacillus-like species.</title>
        <authorList>
            <person name="Liu G."/>
        </authorList>
    </citation>
    <scope>NUCLEOTIDE SEQUENCE [LARGE SCALE GENOMIC DNA]</scope>
    <source>
        <strain evidence="1 2">FJAT-51614</strain>
    </source>
</reference>
<dbReference type="RefSeq" id="WP_336497356.1">
    <property type="nucleotide sequence ID" value="NZ_JBAWSY010000005.1"/>
</dbReference>
<sequence>MCKPNEIGKRHVLDVYNALKHYLYSNSIVSYSEPVQETVKYIVGLYPDIRSVRNKFETDKPDSNPDLLLTLHNNDEAKLNLFYIKRRAAIQPKNLGAKSFLENYFLSQELQDKFNAYFSKEYELYLQSIMDFRGYRNVYDRIPELKKKVRAYYPKFEAEINPFRRSFLFILREYCFQLMKDEFNKETTGIEHAFKELMMFDTTNIITRYTKENKCFGVEEWKSIIKIEQEIQIYKKGNDTIGIRSGTEALTIRFKFESGPTSSVKLATSYEHFPEEEGVVHKNLRSIQIFEGLLEQHKQINKKDDSNAVGKCNEAMVYYRILETDPKIHQVDEEDFHLLLKSYAPYISHKTLLNIQQSSTKAVEKIDEYLNEKYPVYKIESIQLVPENYIKDRLDTSDLKIIIRVEGEYIEESLSLKAISKSSAKITVKNPGAGTILGPLYFDIGSLTLVTDEVRDRFNQKLITRYQCLELISAALGESLRMADQKKLQKGVAAIRGTATTIITNYTKDKSLILKHDVISGEVEVFPRIPSPIQTTLRWNDKQEELSLRIKFGKGKQHGWSSVKLACEYSVEV</sequence>
<evidence type="ECO:0000313" key="1">
    <source>
        <dbReference type="EMBL" id="MEI4769803.1"/>
    </source>
</evidence>
<name>A0ABU8F479_9BACI</name>
<evidence type="ECO:0000313" key="2">
    <source>
        <dbReference type="Proteomes" id="UP001364890"/>
    </source>
</evidence>
<gene>
    <name evidence="1" type="ORF">WAX74_09125</name>
</gene>
<protein>
    <recommendedName>
        <fullName evidence="3">DUF4139 domain-containing protein</fullName>
    </recommendedName>
</protein>
<comment type="caution">
    <text evidence="1">The sequence shown here is derived from an EMBL/GenBank/DDBJ whole genome shotgun (WGS) entry which is preliminary data.</text>
</comment>
<dbReference type="Proteomes" id="UP001364890">
    <property type="component" value="Unassembled WGS sequence"/>
</dbReference>
<keyword evidence="2" id="KW-1185">Reference proteome</keyword>
<evidence type="ECO:0008006" key="3">
    <source>
        <dbReference type="Google" id="ProtNLM"/>
    </source>
</evidence>
<organism evidence="1 2">
    <name type="scientific">Psychrobacillus mangrovi</name>
    <dbReference type="NCBI Taxonomy" id="3117745"/>
    <lineage>
        <taxon>Bacteria</taxon>
        <taxon>Bacillati</taxon>
        <taxon>Bacillota</taxon>
        <taxon>Bacilli</taxon>
        <taxon>Bacillales</taxon>
        <taxon>Bacillaceae</taxon>
        <taxon>Psychrobacillus</taxon>
    </lineage>
</organism>